<dbReference type="Proteomes" id="UP000001307">
    <property type="component" value="Unassembled WGS sequence"/>
</dbReference>
<dbReference type="GO" id="GO:0006487">
    <property type="term" value="P:protein N-linked glycosylation"/>
    <property type="evidence" value="ECO:0007669"/>
    <property type="project" value="TreeGrafter"/>
</dbReference>
<gene>
    <name evidence="6" type="ORF">GSOID_T00008330001</name>
</gene>
<keyword evidence="3" id="KW-0808">Transferase</keyword>
<comment type="pathway">
    <text evidence="1">Protein modification; protein glycosylation.</text>
</comment>
<evidence type="ECO:0000256" key="3">
    <source>
        <dbReference type="ARBA" id="ARBA00022679"/>
    </source>
</evidence>
<sequence>MIRRAKFLANRRSVYIFFILLPFVLWKAYTDDTEEKMRHLRNALEDIERVQKYTSGKLELISRGLDKLEKVNHTKLEISSIRNIKKSLSSISFPGPAEFLDHLPRYFSYSPLVDLGPEVIDVDYLLGIPTVKRELHSYLLETVESVLQGTSSFDGRFAIVIYVGDNDEEAVRQIYSEISEKFPNKPIKVISPPAEYYPNWDKIDESNINSFGDGADRIKWRRKQNLDYLFLWSYSLGRSKYFIQLEDDIVAKPDYLSFVHKAITSEPPGWLMLEFSSLGFIGKCFRDADLKGLANFVMLFYKDKPVDWLLENYLSTKVCSPEKSDKECSNSKHKIKRTKKPSQFQHVGKHSSLNGKVQNLRDGSFSPKKGKSVAGRTPELTSMFTNIPAYKKYTLERFWQNKCYFWGINVEKGAYIILNFKKELIVSHIAILTGGEKNPNDKMPQNSTISLFGQELKNDYSDVLAQENGRILGSFGADGRFIQSFESPVAAKSLLIQIHSPSSYWLSIYDITISAA</sequence>
<proteinExistence type="predicted"/>
<evidence type="ECO:0000259" key="5">
    <source>
        <dbReference type="Pfam" id="PF23524"/>
    </source>
</evidence>
<dbReference type="OrthoDB" id="2016523at2759"/>
<name>E4XDT2_OIKDI</name>
<dbReference type="AlphaFoldDB" id="E4XDT2"/>
<keyword evidence="7" id="KW-1185">Reference proteome</keyword>
<reference evidence="6" key="1">
    <citation type="journal article" date="2010" name="Science">
        <title>Plasticity of animal genome architecture unmasked by rapid evolution of a pelagic tunicate.</title>
        <authorList>
            <person name="Denoeud F."/>
            <person name="Henriet S."/>
            <person name="Mungpakdee S."/>
            <person name="Aury J.M."/>
            <person name="Da Silva C."/>
            <person name="Brinkmann H."/>
            <person name="Mikhaleva J."/>
            <person name="Olsen L.C."/>
            <person name="Jubin C."/>
            <person name="Canestro C."/>
            <person name="Bouquet J.M."/>
            <person name="Danks G."/>
            <person name="Poulain J."/>
            <person name="Campsteijn C."/>
            <person name="Adamski M."/>
            <person name="Cross I."/>
            <person name="Yadetie F."/>
            <person name="Muffato M."/>
            <person name="Louis A."/>
            <person name="Butcher S."/>
            <person name="Tsagkogeorga G."/>
            <person name="Konrad A."/>
            <person name="Singh S."/>
            <person name="Jensen M.F."/>
            <person name="Cong E.H."/>
            <person name="Eikeseth-Otteraa H."/>
            <person name="Noel B."/>
            <person name="Anthouard V."/>
            <person name="Porcel B.M."/>
            <person name="Kachouri-Lafond R."/>
            <person name="Nishino A."/>
            <person name="Ugolini M."/>
            <person name="Chourrout P."/>
            <person name="Nishida H."/>
            <person name="Aasland R."/>
            <person name="Huzurbazar S."/>
            <person name="Westhof E."/>
            <person name="Delsuc F."/>
            <person name="Lehrach H."/>
            <person name="Reinhardt R."/>
            <person name="Weissenbach J."/>
            <person name="Roy S.W."/>
            <person name="Artiguenave F."/>
            <person name="Postlethwait J.H."/>
            <person name="Manak J.R."/>
            <person name="Thompson E.M."/>
            <person name="Jaillon O."/>
            <person name="Du Pasquier L."/>
            <person name="Boudinot P."/>
            <person name="Liberles D.A."/>
            <person name="Volff J.N."/>
            <person name="Philippe H."/>
            <person name="Lenhard B."/>
            <person name="Roest Crollius H."/>
            <person name="Wincker P."/>
            <person name="Chourrout D."/>
        </authorList>
    </citation>
    <scope>NUCLEOTIDE SEQUENCE [LARGE SCALE GENOMIC DNA]</scope>
</reference>
<evidence type="ECO:0000256" key="2">
    <source>
        <dbReference type="ARBA" id="ARBA00022676"/>
    </source>
</evidence>
<dbReference type="PANTHER" id="PTHR12062">
    <property type="entry name" value="N-ACETYLGLUCOSAMINYLTRANSFERASE VI"/>
    <property type="match status" value="1"/>
</dbReference>
<dbReference type="Pfam" id="PF04666">
    <property type="entry name" value="MGAT4_cons"/>
    <property type="match status" value="1"/>
</dbReference>
<evidence type="ECO:0000313" key="7">
    <source>
        <dbReference type="Proteomes" id="UP000001307"/>
    </source>
</evidence>
<evidence type="ECO:0000313" key="6">
    <source>
        <dbReference type="EMBL" id="CBY19321.1"/>
    </source>
</evidence>
<dbReference type="Pfam" id="PF23524">
    <property type="entry name" value="MGAT4A_C"/>
    <property type="match status" value="1"/>
</dbReference>
<organism evidence="6">
    <name type="scientific">Oikopleura dioica</name>
    <name type="common">Tunicate</name>
    <dbReference type="NCBI Taxonomy" id="34765"/>
    <lineage>
        <taxon>Eukaryota</taxon>
        <taxon>Metazoa</taxon>
        <taxon>Chordata</taxon>
        <taxon>Tunicata</taxon>
        <taxon>Appendicularia</taxon>
        <taxon>Copelata</taxon>
        <taxon>Oikopleuridae</taxon>
        <taxon>Oikopleura</taxon>
    </lineage>
</organism>
<dbReference type="GO" id="GO:0005783">
    <property type="term" value="C:endoplasmic reticulum"/>
    <property type="evidence" value="ECO:0007669"/>
    <property type="project" value="TreeGrafter"/>
</dbReference>
<dbReference type="InterPro" id="IPR029044">
    <property type="entry name" value="Nucleotide-diphossugar_trans"/>
</dbReference>
<dbReference type="EMBL" id="FN653040">
    <property type="protein sequence ID" value="CBY19321.1"/>
    <property type="molecule type" value="Genomic_DNA"/>
</dbReference>
<evidence type="ECO:0000256" key="1">
    <source>
        <dbReference type="ARBA" id="ARBA00004922"/>
    </source>
</evidence>
<dbReference type="InterPro" id="IPR006759">
    <property type="entry name" value="Glyco_transf_54"/>
</dbReference>
<dbReference type="GO" id="GO:0008375">
    <property type="term" value="F:acetylglucosaminyltransferase activity"/>
    <property type="evidence" value="ECO:0007669"/>
    <property type="project" value="TreeGrafter"/>
</dbReference>
<dbReference type="InterPro" id="IPR056576">
    <property type="entry name" value="MGAT4_A/B/C_C"/>
</dbReference>
<dbReference type="GO" id="GO:0005795">
    <property type="term" value="C:Golgi stack"/>
    <property type="evidence" value="ECO:0007669"/>
    <property type="project" value="TreeGrafter"/>
</dbReference>
<dbReference type="PANTHER" id="PTHR12062:SF9">
    <property type="entry name" value="ALPHA-1,3-MANNOSYL-GLYCOPROTEIN 4-BETA-N-ACETYLGLUCOSAMINYLTRANSFERASE A, ISOFORM A"/>
    <property type="match status" value="1"/>
</dbReference>
<dbReference type="GO" id="GO:0005793">
    <property type="term" value="C:endoplasmic reticulum-Golgi intermediate compartment"/>
    <property type="evidence" value="ECO:0007669"/>
    <property type="project" value="TreeGrafter"/>
</dbReference>
<dbReference type="InParanoid" id="E4XDT2"/>
<dbReference type="SUPFAM" id="SSF53448">
    <property type="entry name" value="Nucleotide-diphospho-sugar transferases"/>
    <property type="match status" value="1"/>
</dbReference>
<dbReference type="InterPro" id="IPR057279">
    <property type="entry name" value="MGAT4"/>
</dbReference>
<evidence type="ECO:0000259" key="4">
    <source>
        <dbReference type="Pfam" id="PF04666"/>
    </source>
</evidence>
<protein>
    <submittedName>
        <fullName evidence="6">Uncharacterized protein</fullName>
    </submittedName>
</protein>
<dbReference type="FunCoup" id="E4XDT2">
    <property type="interactions" value="14"/>
</dbReference>
<feature type="domain" description="MGAT4 A/B/C C-terminal" evidence="5">
    <location>
        <begin position="383"/>
        <end position="506"/>
    </location>
</feature>
<keyword evidence="2" id="KW-0328">Glycosyltransferase</keyword>
<feature type="domain" description="MGAT4 conserved region" evidence="4">
    <location>
        <begin position="110"/>
        <end position="365"/>
    </location>
</feature>
<accession>E4XDT2</accession>